<dbReference type="Pfam" id="PF06889">
    <property type="entry name" value="DUF1266"/>
    <property type="match status" value="1"/>
</dbReference>
<proteinExistence type="predicted"/>
<dbReference type="InterPro" id="IPR009677">
    <property type="entry name" value="DUF1266"/>
</dbReference>
<feature type="domain" description="DUF1266" evidence="1">
    <location>
        <begin position="155"/>
        <end position="304"/>
    </location>
</feature>
<dbReference type="GeneID" id="31764776"/>
<organism evidence="2 3">
    <name type="scientific">Flavobacterium johnsoniae (strain ATCC 17061 / DSM 2064 / JCM 8514 / BCRC 14874 / CCUG 350202 / NBRC 14942 / NCIMB 11054 / UW101)</name>
    <name type="common">Cytophaga johnsonae</name>
    <dbReference type="NCBI Taxonomy" id="376686"/>
    <lineage>
        <taxon>Bacteria</taxon>
        <taxon>Pseudomonadati</taxon>
        <taxon>Bacteroidota</taxon>
        <taxon>Flavobacteriia</taxon>
        <taxon>Flavobacteriales</taxon>
        <taxon>Flavobacteriaceae</taxon>
        <taxon>Flavobacterium</taxon>
    </lineage>
</organism>
<evidence type="ECO:0000313" key="3">
    <source>
        <dbReference type="Proteomes" id="UP000006694"/>
    </source>
</evidence>
<gene>
    <name evidence="2" type="ordered locus">Fjoh_1884</name>
</gene>
<name>A5FIQ3_FLAJ1</name>
<sequence>MSNTVHGVSLPEYAAAIGALTTQSIDTDAVLKALNITSEQWTEVCTKYQFAALQDMGTYMQYYSNPALCPKFNYLAGNEQINSNAEANSSFTQLMNNFSGLFGGGDDDDDDDDFENIEPVPDDKKELLSIGSIILHQHPTATFEINGYKSDLKEMLENAWNITDHEDAVEILEWLKDEGHRGEDAEIDEDTEDDIKEYEQALAPALKLNIDEDGNPTDIDSWDIERIGSVARYCYAAGYIDQQTCLQYLETARKMAKERYNNWSEYAASFMTGRAFMYGGSPIDFATVILEMLSSKKSIWNTYPLK</sequence>
<dbReference type="RefSeq" id="WP_012023960.1">
    <property type="nucleotide sequence ID" value="NC_009441.1"/>
</dbReference>
<dbReference type="HOGENOM" id="CLU_908368_0_0_10"/>
<evidence type="ECO:0000313" key="2">
    <source>
        <dbReference type="EMBL" id="ABQ04916.1"/>
    </source>
</evidence>
<protein>
    <recommendedName>
        <fullName evidence="1">DUF1266 domain-containing protein</fullName>
    </recommendedName>
</protein>
<dbReference type="EMBL" id="CP000685">
    <property type="protein sequence ID" value="ABQ04916.1"/>
    <property type="molecule type" value="Genomic_DNA"/>
</dbReference>
<evidence type="ECO:0000259" key="1">
    <source>
        <dbReference type="Pfam" id="PF06889"/>
    </source>
</evidence>
<reference evidence="2 3" key="1">
    <citation type="journal article" date="2009" name="Appl. Environ. Microbiol.">
        <title>Novel features of the polysaccharide-digesting gliding bacterium Flavobacterium johnsoniae as revealed by genome sequence analysis.</title>
        <authorList>
            <person name="McBride M.J."/>
            <person name="Xie G."/>
            <person name="Martens E.C."/>
            <person name="Lapidus A."/>
            <person name="Henrissat B."/>
            <person name="Rhodes R.G."/>
            <person name="Goltsman E."/>
            <person name="Wang W."/>
            <person name="Xu J."/>
            <person name="Hunnicutt D.W."/>
            <person name="Staroscik A.M."/>
            <person name="Hoover T.R."/>
            <person name="Cheng Y.Q."/>
            <person name="Stein J.L."/>
        </authorList>
    </citation>
    <scope>NUCLEOTIDE SEQUENCE [LARGE SCALE GENOMIC DNA]</scope>
    <source>
        <strain evidence="3">ATCC 17061 / DSM 2064 / JCM 8514 / BCRC 14874 / CCUG 350202 / NBRC 14942 / NCIMB 11054 / UW101</strain>
    </source>
</reference>
<accession>A5FIQ3</accession>
<keyword evidence="3" id="KW-1185">Reference proteome</keyword>
<dbReference type="OrthoDB" id="787383at2"/>
<dbReference type="eggNOG" id="ENOG5032FDY">
    <property type="taxonomic scope" value="Bacteria"/>
</dbReference>
<dbReference type="Proteomes" id="UP000006694">
    <property type="component" value="Chromosome"/>
</dbReference>
<dbReference type="AlphaFoldDB" id="A5FIQ3"/>
<dbReference type="STRING" id="376686.Fjoh_1884"/>
<dbReference type="KEGG" id="fjo:Fjoh_1884"/>